<dbReference type="CDD" id="cd07432">
    <property type="entry name" value="PHP_HisPPase"/>
    <property type="match status" value="1"/>
</dbReference>
<dbReference type="GO" id="GO:0004534">
    <property type="term" value="F:5'-3' RNA exonuclease activity"/>
    <property type="evidence" value="ECO:0007669"/>
    <property type="project" value="TreeGrafter"/>
</dbReference>
<reference evidence="2 3" key="1">
    <citation type="submission" date="2020-08" db="EMBL/GenBank/DDBJ databases">
        <authorList>
            <person name="Liu C."/>
            <person name="Sun Q."/>
        </authorList>
    </citation>
    <scope>NUCLEOTIDE SEQUENCE [LARGE SCALE GENOMIC DNA]</scope>
    <source>
        <strain evidence="2 3">NSJ-29</strain>
    </source>
</reference>
<protein>
    <submittedName>
        <fullName evidence="2">PHP domain-containing protein</fullName>
    </submittedName>
</protein>
<dbReference type="InterPro" id="IPR016195">
    <property type="entry name" value="Pol/histidinol_Pase-like"/>
</dbReference>
<evidence type="ECO:0000259" key="1">
    <source>
        <dbReference type="SMART" id="SM00481"/>
    </source>
</evidence>
<dbReference type="InterPro" id="IPR004013">
    <property type="entry name" value="PHP_dom"/>
</dbReference>
<evidence type="ECO:0000313" key="3">
    <source>
        <dbReference type="Proteomes" id="UP000515860"/>
    </source>
</evidence>
<dbReference type="PANTHER" id="PTHR42924:SF3">
    <property type="entry name" value="POLYMERASE_HISTIDINOL PHOSPHATASE N-TERMINAL DOMAIN-CONTAINING PROTEIN"/>
    <property type="match status" value="1"/>
</dbReference>
<feature type="domain" description="Polymerase/histidinol phosphatase N-terminal" evidence="1">
    <location>
        <begin position="3"/>
        <end position="73"/>
    </location>
</feature>
<evidence type="ECO:0000313" key="2">
    <source>
        <dbReference type="EMBL" id="QNM09140.1"/>
    </source>
</evidence>
<accession>A0A7G9GEA8</accession>
<dbReference type="KEGG" id="whj:H9Q79_02265"/>
<dbReference type="GO" id="GO:0035312">
    <property type="term" value="F:5'-3' DNA exonuclease activity"/>
    <property type="evidence" value="ECO:0007669"/>
    <property type="project" value="TreeGrafter"/>
</dbReference>
<name>A0A7G9GEA8_9FIRM</name>
<dbReference type="Gene3D" id="3.20.20.140">
    <property type="entry name" value="Metal-dependent hydrolases"/>
    <property type="match status" value="1"/>
</dbReference>
<dbReference type="Proteomes" id="UP000515860">
    <property type="component" value="Chromosome"/>
</dbReference>
<dbReference type="AlphaFoldDB" id="A0A7G9GEA8"/>
<proteinExistence type="predicted"/>
<gene>
    <name evidence="2" type="ORF">H9Q79_02265</name>
</gene>
<organism evidence="2 3">
    <name type="scientific">Wansuia hejianensis</name>
    <dbReference type="NCBI Taxonomy" id="2763667"/>
    <lineage>
        <taxon>Bacteria</taxon>
        <taxon>Bacillati</taxon>
        <taxon>Bacillota</taxon>
        <taxon>Clostridia</taxon>
        <taxon>Lachnospirales</taxon>
        <taxon>Lachnospiraceae</taxon>
        <taxon>Wansuia</taxon>
    </lineage>
</organism>
<dbReference type="PANTHER" id="PTHR42924">
    <property type="entry name" value="EXONUCLEASE"/>
    <property type="match status" value="1"/>
</dbReference>
<dbReference type="InterPro" id="IPR003141">
    <property type="entry name" value="Pol/His_phosphatase_N"/>
</dbReference>
<dbReference type="InterPro" id="IPR052018">
    <property type="entry name" value="PHP_domain"/>
</dbReference>
<dbReference type="SMART" id="SM00481">
    <property type="entry name" value="POLIIIAc"/>
    <property type="match status" value="1"/>
</dbReference>
<dbReference type="RefSeq" id="WP_118642378.1">
    <property type="nucleotide sequence ID" value="NZ_CP060635.1"/>
</dbReference>
<dbReference type="EMBL" id="CP060635">
    <property type="protein sequence ID" value="QNM09140.1"/>
    <property type="molecule type" value="Genomic_DNA"/>
</dbReference>
<sequence length="288" mass="33251">MKFDMHCHTKEGSLDGKVMIEEYIRRLKEMGFGGMLVSDHNSYDGYREWKNSLKGKEYTDFVVLKGVEYDTLDCGHMLVIMPVGMKLRILEMRGLPIAALIKIVHHYGGIIGPAHPYGEKYLSAVTTRERKRKYSKQGNKKLMEQFDFIEIYNACERQEVNVRAAKLALKYGCPGLGGSDAHKLECIGKGWADLPDTIRDENDLIAYIKEKPRIRCGGSFYDSTFRDKLGKWNAFRVDGFFIFNKLGAASKRRKRKKELKRIFPEYKASQKNPEDYTDNPEHFVKIQN</sequence>
<dbReference type="SUPFAM" id="SSF89550">
    <property type="entry name" value="PHP domain-like"/>
    <property type="match status" value="1"/>
</dbReference>
<dbReference type="Pfam" id="PF02811">
    <property type="entry name" value="PHP"/>
    <property type="match status" value="1"/>
</dbReference>
<keyword evidence="3" id="KW-1185">Reference proteome</keyword>
<dbReference type="Pfam" id="PF13263">
    <property type="entry name" value="PHP_C"/>
    <property type="match status" value="1"/>
</dbReference>